<gene>
    <name evidence="2" type="ORF">HRJ53_14765</name>
</gene>
<proteinExistence type="inferred from homology"/>
<reference evidence="2" key="1">
    <citation type="submission" date="2020-06" db="EMBL/GenBank/DDBJ databases">
        <title>Legume-microbial interactions unlock mineral nutrients during tropical forest succession.</title>
        <authorList>
            <person name="Epihov D.Z."/>
        </authorList>
    </citation>
    <scope>NUCLEOTIDE SEQUENCE [LARGE SCALE GENOMIC DNA]</scope>
    <source>
        <strain evidence="2">Pan2503</strain>
    </source>
</reference>
<evidence type="ECO:0000256" key="1">
    <source>
        <dbReference type="ARBA" id="ARBA00010552"/>
    </source>
</evidence>
<evidence type="ECO:0000313" key="2">
    <source>
        <dbReference type="EMBL" id="MBA0086245.1"/>
    </source>
</evidence>
<accession>A0A7V8NS78</accession>
<dbReference type="Proteomes" id="UP000567293">
    <property type="component" value="Unassembled WGS sequence"/>
</dbReference>
<organism evidence="2 3">
    <name type="scientific">Candidatus Acidiferrum panamense</name>
    <dbReference type="NCBI Taxonomy" id="2741543"/>
    <lineage>
        <taxon>Bacteria</taxon>
        <taxon>Pseudomonadati</taxon>
        <taxon>Acidobacteriota</taxon>
        <taxon>Terriglobia</taxon>
        <taxon>Candidatus Acidiferrales</taxon>
        <taxon>Candidatus Acidiferrum</taxon>
    </lineage>
</organism>
<evidence type="ECO:0000313" key="3">
    <source>
        <dbReference type="Proteomes" id="UP000567293"/>
    </source>
</evidence>
<dbReference type="CDD" id="cd00448">
    <property type="entry name" value="YjgF_YER057c_UK114_family"/>
    <property type="match status" value="1"/>
</dbReference>
<dbReference type="PROSITE" id="PS51318">
    <property type="entry name" value="TAT"/>
    <property type="match status" value="1"/>
</dbReference>
<dbReference type="SUPFAM" id="SSF55298">
    <property type="entry name" value="YjgF-like"/>
    <property type="match status" value="1"/>
</dbReference>
<dbReference type="Gene3D" id="3.30.1330.40">
    <property type="entry name" value="RutC-like"/>
    <property type="match status" value="1"/>
</dbReference>
<dbReference type="InterPro" id="IPR006311">
    <property type="entry name" value="TAT_signal"/>
</dbReference>
<sequence length="166" mass="17356">MLSLLTSRRGFATKLAALIPGLAVSGAGVPASPQAATGVKKLNYEGKPAGTGFITPLVLHNDTIYIAGQGAHSHDPEGQFPMDIETHTKKVMDNVKTLVETGGGTMDSILQLTVYLTKIDDYDGMNKVFKTYFPNGGPARTTVAVAALPGNSLVEINCIAAVARKG</sequence>
<dbReference type="InterPro" id="IPR035959">
    <property type="entry name" value="RutC-like_sf"/>
</dbReference>
<comment type="caution">
    <text evidence="2">The sequence shown here is derived from an EMBL/GenBank/DDBJ whole genome shotgun (WGS) entry which is preliminary data.</text>
</comment>
<comment type="similarity">
    <text evidence="1">Belongs to the RutC family.</text>
</comment>
<protein>
    <submittedName>
        <fullName evidence="2">RidA family protein</fullName>
    </submittedName>
</protein>
<dbReference type="Pfam" id="PF01042">
    <property type="entry name" value="Ribonuc_L-PSP"/>
    <property type="match status" value="1"/>
</dbReference>
<keyword evidence="3" id="KW-1185">Reference proteome</keyword>
<dbReference type="GO" id="GO:0005829">
    <property type="term" value="C:cytosol"/>
    <property type="evidence" value="ECO:0007669"/>
    <property type="project" value="TreeGrafter"/>
</dbReference>
<dbReference type="EMBL" id="JACDQQ010001415">
    <property type="protein sequence ID" value="MBA0086245.1"/>
    <property type="molecule type" value="Genomic_DNA"/>
</dbReference>
<dbReference type="AlphaFoldDB" id="A0A7V8NS78"/>
<dbReference type="PANTHER" id="PTHR11803:SF58">
    <property type="entry name" value="PROTEIN HMF1-RELATED"/>
    <property type="match status" value="1"/>
</dbReference>
<name>A0A7V8NS78_9BACT</name>
<dbReference type="InterPro" id="IPR006175">
    <property type="entry name" value="YjgF/YER057c/UK114"/>
</dbReference>
<dbReference type="PANTHER" id="PTHR11803">
    <property type="entry name" value="2-IMINOBUTANOATE/2-IMINOPROPANOATE DEAMINASE RIDA"/>
    <property type="match status" value="1"/>
</dbReference>
<dbReference type="GO" id="GO:0019239">
    <property type="term" value="F:deaminase activity"/>
    <property type="evidence" value="ECO:0007669"/>
    <property type="project" value="TreeGrafter"/>
</dbReference>